<protein>
    <submittedName>
        <fullName evidence="1">Uncharacterized protein</fullName>
    </submittedName>
</protein>
<dbReference type="EMBL" id="CZQC01000038">
    <property type="protein sequence ID" value="CUS41300.1"/>
    <property type="molecule type" value="Genomic_DNA"/>
</dbReference>
<sequence>MKTSATICFSILTGFGFNAVQAEIVEIPPEEMTEEYIKDTTVIVRKKAPVPANEKRTLIRVSPLEEDFSEGQTLDGEMDSFALIEQQQNLTITDQQANDLNARASYDFATPNMDPNKLAREDNLRAVLGLPDGAPIDYSTLQFPTGTTLNPESGISSNSGSQGFQLQIPNANGIPAQSFTTPNGEFGVNVTPEGITFQMNAPRN</sequence>
<proteinExistence type="predicted"/>
<accession>A0A160TAH7</accession>
<reference evidence="1" key="1">
    <citation type="submission" date="2015-10" db="EMBL/GenBank/DDBJ databases">
        <authorList>
            <person name="Gilbert D.G."/>
        </authorList>
    </citation>
    <scope>NUCLEOTIDE SEQUENCE</scope>
</reference>
<organism evidence="1">
    <name type="scientific">hydrothermal vent metagenome</name>
    <dbReference type="NCBI Taxonomy" id="652676"/>
    <lineage>
        <taxon>unclassified sequences</taxon>
        <taxon>metagenomes</taxon>
        <taxon>ecological metagenomes</taxon>
    </lineage>
</organism>
<evidence type="ECO:0000313" key="1">
    <source>
        <dbReference type="EMBL" id="CUS41300.1"/>
    </source>
</evidence>
<name>A0A160TAH7_9ZZZZ</name>
<gene>
    <name evidence="1" type="ORF">MGWOODY_Tha818</name>
</gene>
<dbReference type="AlphaFoldDB" id="A0A160TAH7"/>